<dbReference type="RefSeq" id="WP_172191195.1">
    <property type="nucleotide sequence ID" value="NZ_CAWPPK010000026.1"/>
</dbReference>
<evidence type="ECO:0000313" key="2">
    <source>
        <dbReference type="Proteomes" id="UP000702425"/>
    </source>
</evidence>
<protein>
    <submittedName>
        <fullName evidence="1">Uncharacterized protein</fullName>
    </submittedName>
</protein>
<proteinExistence type="predicted"/>
<comment type="caution">
    <text evidence="1">The sequence shown here is derived from an EMBL/GenBank/DDBJ whole genome shotgun (WGS) entry which is preliminary data.</text>
</comment>
<gene>
    <name evidence="1" type="ORF">E5S67_05053</name>
</gene>
<accession>A0ABX2D3S3</accession>
<evidence type="ECO:0000313" key="1">
    <source>
        <dbReference type="EMBL" id="NQE37284.1"/>
    </source>
</evidence>
<reference evidence="1 2" key="1">
    <citation type="journal article" date="2020" name="Sci. Rep.">
        <title>A novel cyanobacterial geosmin producer, revising GeoA distribution and dispersion patterns in Bacteria.</title>
        <authorList>
            <person name="Churro C."/>
            <person name="Semedo-Aguiar A.P."/>
            <person name="Silva A.D."/>
            <person name="Pereira-Leal J.B."/>
            <person name="Leite R.B."/>
        </authorList>
    </citation>
    <scope>NUCLEOTIDE SEQUENCE [LARGE SCALE GENOMIC DNA]</scope>
    <source>
        <strain evidence="1 2">IPMA8</strain>
    </source>
</reference>
<organism evidence="1 2">
    <name type="scientific">Microcoleus asticus IPMA8</name>
    <dbReference type="NCBI Taxonomy" id="2563858"/>
    <lineage>
        <taxon>Bacteria</taxon>
        <taxon>Bacillati</taxon>
        <taxon>Cyanobacteriota</taxon>
        <taxon>Cyanophyceae</taxon>
        <taxon>Oscillatoriophycideae</taxon>
        <taxon>Oscillatoriales</taxon>
        <taxon>Microcoleaceae</taxon>
        <taxon>Microcoleus</taxon>
        <taxon>Microcoleus asticus</taxon>
    </lineage>
</organism>
<dbReference type="EMBL" id="SRRZ01000121">
    <property type="protein sequence ID" value="NQE37284.1"/>
    <property type="molecule type" value="Genomic_DNA"/>
</dbReference>
<keyword evidence="2" id="KW-1185">Reference proteome</keyword>
<dbReference type="Proteomes" id="UP000702425">
    <property type="component" value="Unassembled WGS sequence"/>
</dbReference>
<name>A0ABX2D3S3_9CYAN</name>
<sequence>MESLKITQEHITWFPEPKDCFFHYGNVWCPGWAIGQIELPIVPCYSRSFILIRDCTGESHWFTANKVLFRGDSHLFDSYIGNTFDWTRIHTFKSLVS</sequence>